<accession>A0A0C9XXH3</accession>
<dbReference type="EMBL" id="KN838593">
    <property type="protein sequence ID" value="KIK02362.1"/>
    <property type="molecule type" value="Genomic_DNA"/>
</dbReference>
<proteinExistence type="predicted"/>
<evidence type="ECO:0000256" key="1">
    <source>
        <dbReference type="SAM" id="MobiDB-lite"/>
    </source>
</evidence>
<protein>
    <submittedName>
        <fullName evidence="2">Uncharacterized protein</fullName>
    </submittedName>
</protein>
<reference evidence="2 3" key="1">
    <citation type="submission" date="2014-04" db="EMBL/GenBank/DDBJ databases">
        <authorList>
            <consortium name="DOE Joint Genome Institute"/>
            <person name="Kuo A."/>
            <person name="Kohler A."/>
            <person name="Nagy L.G."/>
            <person name="Floudas D."/>
            <person name="Copeland A."/>
            <person name="Barry K.W."/>
            <person name="Cichocki N."/>
            <person name="Veneault-Fourrey C."/>
            <person name="LaButti K."/>
            <person name="Lindquist E.A."/>
            <person name="Lipzen A."/>
            <person name="Lundell T."/>
            <person name="Morin E."/>
            <person name="Murat C."/>
            <person name="Sun H."/>
            <person name="Tunlid A."/>
            <person name="Henrissat B."/>
            <person name="Grigoriev I.V."/>
            <person name="Hibbett D.S."/>
            <person name="Martin F."/>
            <person name="Nordberg H.P."/>
            <person name="Cantor M.N."/>
            <person name="Hua S.X."/>
        </authorList>
    </citation>
    <scope>NUCLEOTIDE SEQUENCE [LARGE SCALE GENOMIC DNA]</scope>
    <source>
        <strain evidence="2 3">LaAM-08-1</strain>
    </source>
</reference>
<feature type="compositionally biased region" description="Acidic residues" evidence="1">
    <location>
        <begin position="8"/>
        <end position="22"/>
    </location>
</feature>
<reference evidence="3" key="2">
    <citation type="submission" date="2015-01" db="EMBL/GenBank/DDBJ databases">
        <title>Evolutionary Origins and Diversification of the Mycorrhizal Mutualists.</title>
        <authorList>
            <consortium name="DOE Joint Genome Institute"/>
            <consortium name="Mycorrhizal Genomics Consortium"/>
            <person name="Kohler A."/>
            <person name="Kuo A."/>
            <person name="Nagy L.G."/>
            <person name="Floudas D."/>
            <person name="Copeland A."/>
            <person name="Barry K.W."/>
            <person name="Cichocki N."/>
            <person name="Veneault-Fourrey C."/>
            <person name="LaButti K."/>
            <person name="Lindquist E.A."/>
            <person name="Lipzen A."/>
            <person name="Lundell T."/>
            <person name="Morin E."/>
            <person name="Murat C."/>
            <person name="Riley R."/>
            <person name="Ohm R."/>
            <person name="Sun H."/>
            <person name="Tunlid A."/>
            <person name="Henrissat B."/>
            <person name="Grigoriev I.V."/>
            <person name="Hibbett D.S."/>
            <person name="Martin F."/>
        </authorList>
    </citation>
    <scope>NUCLEOTIDE SEQUENCE [LARGE SCALE GENOMIC DNA]</scope>
    <source>
        <strain evidence="3">LaAM-08-1</strain>
    </source>
</reference>
<name>A0A0C9XXH3_9AGAR</name>
<gene>
    <name evidence="2" type="ORF">K443DRAFT_677594</name>
</gene>
<organism evidence="2 3">
    <name type="scientific">Laccaria amethystina LaAM-08-1</name>
    <dbReference type="NCBI Taxonomy" id="1095629"/>
    <lineage>
        <taxon>Eukaryota</taxon>
        <taxon>Fungi</taxon>
        <taxon>Dikarya</taxon>
        <taxon>Basidiomycota</taxon>
        <taxon>Agaricomycotina</taxon>
        <taxon>Agaricomycetes</taxon>
        <taxon>Agaricomycetidae</taxon>
        <taxon>Agaricales</taxon>
        <taxon>Agaricineae</taxon>
        <taxon>Hydnangiaceae</taxon>
        <taxon>Laccaria</taxon>
    </lineage>
</organism>
<evidence type="ECO:0000313" key="2">
    <source>
        <dbReference type="EMBL" id="KIK02362.1"/>
    </source>
</evidence>
<dbReference type="HOGENOM" id="CLU_072114_0_0_1"/>
<dbReference type="OrthoDB" id="2611509at2759"/>
<evidence type="ECO:0000313" key="3">
    <source>
        <dbReference type="Proteomes" id="UP000054477"/>
    </source>
</evidence>
<feature type="region of interest" description="Disordered" evidence="1">
    <location>
        <begin position="1"/>
        <end position="25"/>
    </location>
</feature>
<sequence>MQLPTIPDAEDWAPTELMDSDSGESLSDCGDMDMSDFATELKEIADGMHRLRQPSAAAAGTRCPLALPSTLIPVFNQPLTVPLSLGAMMQTMDAVIRPGVNLDDFLSLVSLCECGLVLSSRVFSTHVCKNEIHQTIEYYPSDILRLIDATFNPGIPLNEFCRMVARCPCGMLVTRRSFPAHECQKIVLRSVRFAQRI</sequence>
<dbReference type="AlphaFoldDB" id="A0A0C9XXH3"/>
<dbReference type="Proteomes" id="UP000054477">
    <property type="component" value="Unassembled WGS sequence"/>
</dbReference>
<keyword evidence="3" id="KW-1185">Reference proteome</keyword>